<dbReference type="SUPFAM" id="SSF110395">
    <property type="entry name" value="CutC-like"/>
    <property type="match status" value="1"/>
</dbReference>
<dbReference type="InterPro" id="IPR005627">
    <property type="entry name" value="CutC-like"/>
</dbReference>
<dbReference type="InterPro" id="IPR036822">
    <property type="entry name" value="CutC-like_dom_sf"/>
</dbReference>
<dbReference type="PANTHER" id="PTHR12598:SF0">
    <property type="entry name" value="COPPER HOMEOSTASIS PROTEIN CUTC HOMOLOG"/>
    <property type="match status" value="1"/>
</dbReference>
<dbReference type="GO" id="GO:0005737">
    <property type="term" value="C:cytoplasm"/>
    <property type="evidence" value="ECO:0007669"/>
    <property type="project" value="UniProtKB-SubCell"/>
</dbReference>
<gene>
    <name evidence="2" type="primary">cutC</name>
    <name evidence="3" type="ORF">H9980_03440</name>
</gene>
<protein>
    <recommendedName>
        <fullName evidence="2">PF03932 family protein CutC</fullName>
    </recommendedName>
</protein>
<evidence type="ECO:0000256" key="2">
    <source>
        <dbReference type="HAMAP-Rule" id="MF_00795"/>
    </source>
</evidence>
<sequence length="244" mass="27007">MIEICCGSYEDALNAYNGGAKRIELNSALHLGGLTPSLASLKMTKANTNLTVICMVRPRGAGFCYSKSEYRQMLIEAKDLLETGADGLAFGFLHENHEIDVERTRKMVELCKKYHKTAVFHRAFDCVNDPYKSIEILIDLGVDRLLTSGLKAKAMDGIELIKELQAKYGDKIEILAGSGVNASNAKEIVEIAKINQIHSSCKDWRTDPTTSGKDVNYCYGPETHQNDYDVVSLDLVKKLVKLGL</sequence>
<comment type="subcellular location">
    <subcellularLocation>
        <location evidence="2">Cytoplasm</location>
    </subcellularLocation>
</comment>
<dbReference type="GO" id="GO:0005507">
    <property type="term" value="F:copper ion binding"/>
    <property type="evidence" value="ECO:0007669"/>
    <property type="project" value="TreeGrafter"/>
</dbReference>
<comment type="similarity">
    <text evidence="1 2">Belongs to the CutC family.</text>
</comment>
<dbReference type="EMBL" id="DXET01000082">
    <property type="protein sequence ID" value="HIX81013.1"/>
    <property type="molecule type" value="Genomic_DNA"/>
</dbReference>
<reference evidence="3" key="1">
    <citation type="journal article" date="2021" name="PeerJ">
        <title>Extensive microbial diversity within the chicken gut microbiome revealed by metagenomics and culture.</title>
        <authorList>
            <person name="Gilroy R."/>
            <person name="Ravi A."/>
            <person name="Getino M."/>
            <person name="Pursley I."/>
            <person name="Horton D.L."/>
            <person name="Alikhan N.F."/>
            <person name="Baker D."/>
            <person name="Gharbi K."/>
            <person name="Hall N."/>
            <person name="Watson M."/>
            <person name="Adriaenssens E.M."/>
            <person name="Foster-Nyarko E."/>
            <person name="Jarju S."/>
            <person name="Secka A."/>
            <person name="Antonio M."/>
            <person name="Oren A."/>
            <person name="Chaudhuri R.R."/>
            <person name="La Ragione R."/>
            <person name="Hildebrand F."/>
            <person name="Pallen M.J."/>
        </authorList>
    </citation>
    <scope>NUCLEOTIDE SEQUENCE</scope>
    <source>
        <strain evidence="3">ChiGjej1B1-14440</strain>
    </source>
</reference>
<dbReference type="Gene3D" id="3.20.20.380">
    <property type="entry name" value="Copper homeostasis (CutC) domain"/>
    <property type="match status" value="1"/>
</dbReference>
<evidence type="ECO:0000313" key="3">
    <source>
        <dbReference type="EMBL" id="HIX81013.1"/>
    </source>
</evidence>
<proteinExistence type="inferred from homology"/>
<comment type="caution">
    <text evidence="2">Once thought to be involved in copper homeostasis, experiments in E.coli have shown this is not the case.</text>
</comment>
<reference evidence="3" key="2">
    <citation type="submission" date="2021-04" db="EMBL/GenBank/DDBJ databases">
        <authorList>
            <person name="Gilroy R."/>
        </authorList>
    </citation>
    <scope>NUCLEOTIDE SEQUENCE</scope>
    <source>
        <strain evidence="3">ChiGjej1B1-14440</strain>
    </source>
</reference>
<keyword evidence="2" id="KW-0963">Cytoplasm</keyword>
<evidence type="ECO:0000256" key="1">
    <source>
        <dbReference type="ARBA" id="ARBA00007768"/>
    </source>
</evidence>
<evidence type="ECO:0000313" key="4">
    <source>
        <dbReference type="Proteomes" id="UP000886724"/>
    </source>
</evidence>
<accession>A0A9D2BM11</accession>
<comment type="caution">
    <text evidence="3">The sequence shown here is derived from an EMBL/GenBank/DDBJ whole genome shotgun (WGS) entry which is preliminary data.</text>
</comment>
<dbReference type="Pfam" id="PF03932">
    <property type="entry name" value="CutC"/>
    <property type="match status" value="1"/>
</dbReference>
<dbReference type="AlphaFoldDB" id="A0A9D2BM11"/>
<organism evidence="3 4">
    <name type="scientific">Candidatus Erysipelatoclostridium merdavium</name>
    <dbReference type="NCBI Taxonomy" id="2838566"/>
    <lineage>
        <taxon>Bacteria</taxon>
        <taxon>Bacillati</taxon>
        <taxon>Bacillota</taxon>
        <taxon>Erysipelotrichia</taxon>
        <taxon>Erysipelotrichales</taxon>
        <taxon>Erysipelotrichales incertae sedis</taxon>
    </lineage>
</organism>
<dbReference type="HAMAP" id="MF_00795">
    <property type="entry name" value="CutC"/>
    <property type="match status" value="1"/>
</dbReference>
<name>A0A9D2BM11_9FIRM</name>
<dbReference type="PANTHER" id="PTHR12598">
    <property type="entry name" value="COPPER HOMEOSTASIS PROTEIN CUTC"/>
    <property type="match status" value="1"/>
</dbReference>
<dbReference type="Proteomes" id="UP000886724">
    <property type="component" value="Unassembled WGS sequence"/>
</dbReference>